<dbReference type="Proteomes" id="UP000295788">
    <property type="component" value="Unassembled WGS sequence"/>
</dbReference>
<proteinExistence type="predicted"/>
<dbReference type="EMBL" id="SMAB01000003">
    <property type="protein sequence ID" value="TCS83692.1"/>
    <property type="molecule type" value="Genomic_DNA"/>
</dbReference>
<gene>
    <name evidence="1" type="ORF">EDD72_10313</name>
</gene>
<comment type="caution">
    <text evidence="1">The sequence shown here is derived from an EMBL/GenBank/DDBJ whole genome shotgun (WGS) entry which is preliminary data.</text>
</comment>
<organism evidence="1 2">
    <name type="scientific">Tepidibacillus fermentans</name>
    <dbReference type="NCBI Taxonomy" id="1281767"/>
    <lineage>
        <taxon>Bacteria</taxon>
        <taxon>Bacillati</taxon>
        <taxon>Bacillota</taxon>
        <taxon>Bacilli</taxon>
        <taxon>Bacillales</taxon>
        <taxon>Bacillaceae</taxon>
        <taxon>Tepidibacillus</taxon>
    </lineage>
</organism>
<evidence type="ECO:0000313" key="1">
    <source>
        <dbReference type="EMBL" id="TCS83692.1"/>
    </source>
</evidence>
<reference evidence="1 2" key="1">
    <citation type="submission" date="2019-03" db="EMBL/GenBank/DDBJ databases">
        <title>Genomic Encyclopedia of Type Strains, Phase IV (KMG-IV): sequencing the most valuable type-strain genomes for metagenomic binning, comparative biology and taxonomic classification.</title>
        <authorList>
            <person name="Goeker M."/>
        </authorList>
    </citation>
    <scope>NUCLEOTIDE SEQUENCE [LARGE SCALE GENOMIC DNA]</scope>
    <source>
        <strain evidence="1 2">DSM 23802</strain>
    </source>
</reference>
<name>A0A4R3KJK3_9BACI</name>
<accession>A0A4R3KJK3</accession>
<evidence type="ECO:0000313" key="2">
    <source>
        <dbReference type="Proteomes" id="UP000295788"/>
    </source>
</evidence>
<dbReference type="AlphaFoldDB" id="A0A4R3KJK3"/>
<dbReference type="RefSeq" id="WP_132767098.1">
    <property type="nucleotide sequence ID" value="NZ_SMAB01000003.1"/>
</dbReference>
<protein>
    <submittedName>
        <fullName evidence="1">Uncharacterized protein</fullName>
    </submittedName>
</protein>
<keyword evidence="2" id="KW-1185">Reference proteome</keyword>
<sequence>MDKIAAIVPNETPFSKYEFLTLSIDENGSIYFQSEFHFSRLPLRNEDELIQQLKANVINVIVIKPSLQLKSIYHLSREVIEQNPDECYLNLGFVNSLQQIQKERELWRVQMQDQLKKYIRGIDGPCEKVYKPQLLDVFVMALSTIKNLLRSQK</sequence>